<reference evidence="1" key="1">
    <citation type="submission" date="2020-09" db="EMBL/GenBank/DDBJ databases">
        <title>Rhizobia associated with sainfoin plants.</title>
        <authorList>
            <person name="Asharfi S."/>
            <person name="Kuzmanovic N."/>
            <person name="Bunk B."/>
            <person name="Sproeer C."/>
            <person name="Becker M."/>
            <person name="Thuenen T."/>
        </authorList>
    </citation>
    <scope>NUCLEOTIDE SEQUENCE</scope>
    <source>
        <strain evidence="1">OM4</strain>
    </source>
</reference>
<organism evidence="1 2">
    <name type="scientific">Mesorhizobium onobrychidis</name>
    <dbReference type="NCBI Taxonomy" id="2775404"/>
    <lineage>
        <taxon>Bacteria</taxon>
        <taxon>Pseudomonadati</taxon>
        <taxon>Pseudomonadota</taxon>
        <taxon>Alphaproteobacteria</taxon>
        <taxon>Hyphomicrobiales</taxon>
        <taxon>Phyllobacteriaceae</taxon>
        <taxon>Mesorhizobium</taxon>
    </lineage>
</organism>
<gene>
    <name evidence="1" type="ORF">IHQ72_31930</name>
</gene>
<sequence>MNQAASRGNSGEFDWFLTVWEDEVDANSPLRQETRMAEMSSPRRRMVKHVLAYPLAGWQLSQQSILPVYHLLLGGSVPGGALRVD</sequence>
<protein>
    <submittedName>
        <fullName evidence="1">Uncharacterized protein</fullName>
    </submittedName>
</protein>
<evidence type="ECO:0000313" key="1">
    <source>
        <dbReference type="EMBL" id="UVC15139.1"/>
    </source>
</evidence>
<dbReference type="Proteomes" id="UP001058098">
    <property type="component" value="Chromosome"/>
</dbReference>
<name>A0ABY5QW39_9HYPH</name>
<accession>A0ABY5QW39</accession>
<evidence type="ECO:0000313" key="2">
    <source>
        <dbReference type="Proteomes" id="UP001058098"/>
    </source>
</evidence>
<dbReference type="EMBL" id="CP062229">
    <property type="protein sequence ID" value="UVC15139.1"/>
    <property type="molecule type" value="Genomic_DNA"/>
</dbReference>
<keyword evidence="2" id="KW-1185">Reference proteome</keyword>
<dbReference type="RefSeq" id="WP_258119781.1">
    <property type="nucleotide sequence ID" value="NZ_CP062229.1"/>
</dbReference>
<proteinExistence type="predicted"/>